<organism evidence="2 3">
    <name type="scientific">Neoarthrinium moseri</name>
    <dbReference type="NCBI Taxonomy" id="1658444"/>
    <lineage>
        <taxon>Eukaryota</taxon>
        <taxon>Fungi</taxon>
        <taxon>Dikarya</taxon>
        <taxon>Ascomycota</taxon>
        <taxon>Pezizomycotina</taxon>
        <taxon>Sordariomycetes</taxon>
        <taxon>Xylariomycetidae</taxon>
        <taxon>Amphisphaeriales</taxon>
        <taxon>Apiosporaceae</taxon>
        <taxon>Neoarthrinium</taxon>
    </lineage>
</organism>
<keyword evidence="3" id="KW-1185">Reference proteome</keyword>
<evidence type="ECO:0000256" key="1">
    <source>
        <dbReference type="SAM" id="SignalP"/>
    </source>
</evidence>
<protein>
    <submittedName>
        <fullName evidence="2">Uncharacterized protein</fullName>
    </submittedName>
</protein>
<name>A0A9Q0AMN3_9PEZI</name>
<dbReference type="EMBL" id="JAFIMR010000028">
    <property type="protein sequence ID" value="KAI1861789.1"/>
    <property type="molecule type" value="Genomic_DNA"/>
</dbReference>
<feature type="signal peptide" evidence="1">
    <location>
        <begin position="1"/>
        <end position="17"/>
    </location>
</feature>
<proteinExistence type="predicted"/>
<dbReference type="Proteomes" id="UP000829685">
    <property type="component" value="Unassembled WGS sequence"/>
</dbReference>
<keyword evidence="1" id="KW-0732">Signal</keyword>
<reference evidence="2" key="1">
    <citation type="submission" date="2021-03" db="EMBL/GenBank/DDBJ databases">
        <title>Revisited historic fungal species revealed as producer of novel bioactive compounds through whole genome sequencing and comparative genomics.</title>
        <authorList>
            <person name="Vignolle G.A."/>
            <person name="Hochenegger N."/>
            <person name="Mach R.L."/>
            <person name="Mach-Aigner A.R."/>
            <person name="Javad Rahimi M."/>
            <person name="Salim K.A."/>
            <person name="Chan C.M."/>
            <person name="Lim L.B.L."/>
            <person name="Cai F."/>
            <person name="Druzhinina I.S."/>
            <person name="U'Ren J.M."/>
            <person name="Derntl C."/>
        </authorList>
    </citation>
    <scope>NUCLEOTIDE SEQUENCE</scope>
    <source>
        <strain evidence="2">TUCIM 5799</strain>
    </source>
</reference>
<feature type="chain" id="PRO_5040244156" evidence="1">
    <location>
        <begin position="18"/>
        <end position="68"/>
    </location>
</feature>
<evidence type="ECO:0000313" key="2">
    <source>
        <dbReference type="EMBL" id="KAI1861789.1"/>
    </source>
</evidence>
<dbReference type="AlphaFoldDB" id="A0A9Q0AMN3"/>
<gene>
    <name evidence="2" type="ORF">JX265_009292</name>
</gene>
<accession>A0A9Q0AMN3</accession>
<evidence type="ECO:0000313" key="3">
    <source>
        <dbReference type="Proteomes" id="UP000829685"/>
    </source>
</evidence>
<comment type="caution">
    <text evidence="2">The sequence shown here is derived from an EMBL/GenBank/DDBJ whole genome shotgun (WGS) entry which is preliminary data.</text>
</comment>
<sequence>MVNVLCMVLGLAATTLAFPTSWNQSFPQVAPPTNYTQHHHWTNHTYVARSVNSTALNTTAVVLNGTHY</sequence>